<evidence type="ECO:0000256" key="5">
    <source>
        <dbReference type="ARBA" id="ARBA00023033"/>
    </source>
</evidence>
<keyword evidence="3" id="KW-0274">FAD</keyword>
<accession>A0A934TML8</accession>
<dbReference type="PANTHER" id="PTHR13789">
    <property type="entry name" value="MONOOXYGENASE"/>
    <property type="match status" value="1"/>
</dbReference>
<evidence type="ECO:0000259" key="6">
    <source>
        <dbReference type="Pfam" id="PF01494"/>
    </source>
</evidence>
<dbReference type="RefSeq" id="WP_201158085.1">
    <property type="nucleotide sequence ID" value="NZ_NHSD01000299.1"/>
</dbReference>
<dbReference type="SUPFAM" id="SSF51905">
    <property type="entry name" value="FAD/NAD(P)-binding domain"/>
    <property type="match status" value="1"/>
</dbReference>
<evidence type="ECO:0000256" key="3">
    <source>
        <dbReference type="ARBA" id="ARBA00022827"/>
    </source>
</evidence>
<comment type="caution">
    <text evidence="7">The sequence shown here is derived from an EMBL/GenBank/DDBJ whole genome shotgun (WGS) entry which is preliminary data.</text>
</comment>
<dbReference type="SUPFAM" id="SSF54373">
    <property type="entry name" value="FAD-linked reductases, C-terminal domain"/>
    <property type="match status" value="1"/>
</dbReference>
<sequence length="385" mass="39973">MALSGQRVTVVGGGVAGLAAALAMARRGARVRVLEQAPAITEVGAGLQISPNGSVVLRALGLEAALAACGSTAAAVELREGRTGARVMRLDLGARGGAYHFLHRADLIGLLEAGARDAGVEIVTGAQMLRVVPGTPPRLEMADGTAMRADFVVGADGLRSVVRGALNTAEAAFFTRQVAWRALIAQDPDAPGAADPVAQLFMAPGRHLVSYPLRGGGLRNIAAFEERDAWAEEGWHHRGDPEAFRAAFAGIGGPVPGWLSAVRTVHVWGLFRHPVARVWHGPGCAIIGDAAHPTLPFMAQGANMALEDAWSLAAALDGGTLAAWQAVRAPRCAAIVATAGRNARLYHLSGPARAMAHAALRVGGAVAPGMALRRFDWIYGHDVTD</sequence>
<dbReference type="Gene3D" id="3.50.50.60">
    <property type="entry name" value="FAD/NAD(P)-binding domain"/>
    <property type="match status" value="1"/>
</dbReference>
<proteinExistence type="predicted"/>
<evidence type="ECO:0000256" key="2">
    <source>
        <dbReference type="ARBA" id="ARBA00022630"/>
    </source>
</evidence>
<keyword evidence="4" id="KW-0560">Oxidoreductase</keyword>
<evidence type="ECO:0000256" key="4">
    <source>
        <dbReference type="ARBA" id="ARBA00023002"/>
    </source>
</evidence>
<organism evidence="7 8">
    <name type="scientific">Rhodobaculum claviforme</name>
    <dbReference type="NCBI Taxonomy" id="1549854"/>
    <lineage>
        <taxon>Bacteria</taxon>
        <taxon>Pseudomonadati</taxon>
        <taxon>Pseudomonadota</taxon>
        <taxon>Alphaproteobacteria</taxon>
        <taxon>Rhodobacterales</taxon>
        <taxon>Paracoccaceae</taxon>
        <taxon>Rhodobaculum</taxon>
    </lineage>
</organism>
<dbReference type="Proteomes" id="UP000706333">
    <property type="component" value="Unassembled WGS sequence"/>
</dbReference>
<comment type="cofactor">
    <cofactor evidence="1">
        <name>FAD</name>
        <dbReference type="ChEBI" id="CHEBI:57692"/>
    </cofactor>
</comment>
<dbReference type="PANTHER" id="PTHR13789:SF318">
    <property type="entry name" value="GERANYLGERANYL DIPHOSPHATE REDUCTASE"/>
    <property type="match status" value="1"/>
</dbReference>
<gene>
    <name evidence="7" type="ORF">CCR87_13465</name>
</gene>
<dbReference type="GO" id="GO:0071949">
    <property type="term" value="F:FAD binding"/>
    <property type="evidence" value="ECO:0007669"/>
    <property type="project" value="InterPro"/>
</dbReference>
<name>A0A934TML8_9RHOB</name>
<reference evidence="7" key="1">
    <citation type="submission" date="2017-05" db="EMBL/GenBank/DDBJ databases">
        <authorList>
            <person name="Imhoff J.F."/>
            <person name="Rahn T."/>
            <person name="Kuenzel S."/>
            <person name="Neulinger S.C."/>
        </authorList>
    </citation>
    <scope>NUCLEOTIDE SEQUENCE</scope>
    <source>
        <strain evidence="7">LMG 28126</strain>
    </source>
</reference>
<keyword evidence="8" id="KW-1185">Reference proteome</keyword>
<dbReference type="EMBL" id="NHSD01000299">
    <property type="protein sequence ID" value="MBK5928329.1"/>
    <property type="molecule type" value="Genomic_DNA"/>
</dbReference>
<keyword evidence="5 7" id="KW-0503">Monooxygenase</keyword>
<evidence type="ECO:0000313" key="8">
    <source>
        <dbReference type="Proteomes" id="UP000706333"/>
    </source>
</evidence>
<evidence type="ECO:0000313" key="7">
    <source>
        <dbReference type="EMBL" id="MBK5928329.1"/>
    </source>
</evidence>
<dbReference type="AlphaFoldDB" id="A0A934TML8"/>
<feature type="domain" description="FAD-binding" evidence="6">
    <location>
        <begin position="8"/>
        <end position="316"/>
    </location>
</feature>
<protein>
    <submittedName>
        <fullName evidence="7">Monooxygenase</fullName>
    </submittedName>
</protein>
<dbReference type="Pfam" id="PF01494">
    <property type="entry name" value="FAD_binding_3"/>
    <property type="match status" value="1"/>
</dbReference>
<dbReference type="GO" id="GO:0004497">
    <property type="term" value="F:monooxygenase activity"/>
    <property type="evidence" value="ECO:0007669"/>
    <property type="project" value="UniProtKB-KW"/>
</dbReference>
<dbReference type="PRINTS" id="PR00420">
    <property type="entry name" value="RNGMNOXGNASE"/>
</dbReference>
<evidence type="ECO:0000256" key="1">
    <source>
        <dbReference type="ARBA" id="ARBA00001974"/>
    </source>
</evidence>
<dbReference type="InterPro" id="IPR036188">
    <property type="entry name" value="FAD/NAD-bd_sf"/>
</dbReference>
<dbReference type="InterPro" id="IPR050493">
    <property type="entry name" value="FAD-dep_Monooxygenase_BioMet"/>
</dbReference>
<reference evidence="7" key="2">
    <citation type="journal article" date="2020" name="Microorganisms">
        <title>Osmotic Adaptation and Compatible Solute Biosynthesis of Phototrophic Bacteria as Revealed from Genome Analyses.</title>
        <authorList>
            <person name="Imhoff J.F."/>
            <person name="Rahn T."/>
            <person name="Kunzel S."/>
            <person name="Keller A."/>
            <person name="Neulinger S.C."/>
        </authorList>
    </citation>
    <scope>NUCLEOTIDE SEQUENCE</scope>
    <source>
        <strain evidence="7">LMG 28126</strain>
    </source>
</reference>
<dbReference type="InterPro" id="IPR002938">
    <property type="entry name" value="FAD-bd"/>
</dbReference>
<keyword evidence="2" id="KW-0285">Flavoprotein</keyword>